<dbReference type="Proteomes" id="UP001595583">
    <property type="component" value="Unassembled WGS sequence"/>
</dbReference>
<gene>
    <name evidence="2" type="primary">ku</name>
    <name evidence="5" type="ORF">ACFOHJ_21185</name>
</gene>
<evidence type="ECO:0000256" key="2">
    <source>
        <dbReference type="HAMAP-Rule" id="MF_01875"/>
    </source>
</evidence>
<proteinExistence type="inferred from homology"/>
<keyword evidence="2" id="KW-0233">DNA recombination</keyword>
<dbReference type="InterPro" id="IPR009187">
    <property type="entry name" value="Prok_Ku"/>
</dbReference>
<feature type="domain" description="Ku" evidence="4">
    <location>
        <begin position="55"/>
        <end position="183"/>
    </location>
</feature>
<dbReference type="InterPro" id="IPR006164">
    <property type="entry name" value="DNA_bd_Ku70/Ku80"/>
</dbReference>
<dbReference type="RefSeq" id="WP_378224447.1">
    <property type="nucleotide sequence ID" value="NZ_JBHRTK010000028.1"/>
</dbReference>
<evidence type="ECO:0000256" key="3">
    <source>
        <dbReference type="SAM" id="MobiDB-lite"/>
    </source>
</evidence>
<reference evidence="6" key="1">
    <citation type="journal article" date="2019" name="Int. J. Syst. Evol. Microbiol.">
        <title>The Global Catalogue of Microorganisms (GCM) 10K type strain sequencing project: providing services to taxonomists for standard genome sequencing and annotation.</title>
        <authorList>
            <consortium name="The Broad Institute Genomics Platform"/>
            <consortium name="The Broad Institute Genome Sequencing Center for Infectious Disease"/>
            <person name="Wu L."/>
            <person name="Ma J."/>
        </authorList>
    </citation>
    <scope>NUCLEOTIDE SEQUENCE [LARGE SCALE GENOMIC DNA]</scope>
    <source>
        <strain evidence="6">KCTC 52165</strain>
    </source>
</reference>
<keyword evidence="1 2" id="KW-0238">DNA-binding</keyword>
<accession>A0ABV7KFX5</accession>
<dbReference type="PANTHER" id="PTHR41251:SF1">
    <property type="entry name" value="NON-HOMOLOGOUS END JOINING PROTEIN KU"/>
    <property type="match status" value="1"/>
</dbReference>
<feature type="compositionally biased region" description="Basic residues" evidence="3">
    <location>
        <begin position="271"/>
        <end position="287"/>
    </location>
</feature>
<evidence type="ECO:0000259" key="4">
    <source>
        <dbReference type="SMART" id="SM00559"/>
    </source>
</evidence>
<dbReference type="PANTHER" id="PTHR41251">
    <property type="entry name" value="NON-HOMOLOGOUS END JOINING PROTEIN KU"/>
    <property type="match status" value="1"/>
</dbReference>
<comment type="subunit">
    <text evidence="2">Homodimer. Interacts with LigD.</text>
</comment>
<dbReference type="InterPro" id="IPR016194">
    <property type="entry name" value="SPOC-like_C_dom_sf"/>
</dbReference>
<dbReference type="Gene3D" id="2.40.290.10">
    <property type="match status" value="1"/>
</dbReference>
<keyword evidence="6" id="KW-1185">Reference proteome</keyword>
<evidence type="ECO:0000313" key="5">
    <source>
        <dbReference type="EMBL" id="MFC3208741.1"/>
    </source>
</evidence>
<comment type="caution">
    <text evidence="5">The sequence shown here is derived from an EMBL/GenBank/DDBJ whole genome shotgun (WGS) entry which is preliminary data.</text>
</comment>
<comment type="similarity">
    <text evidence="2">Belongs to the prokaryotic Ku family.</text>
</comment>
<keyword evidence="2" id="KW-0227">DNA damage</keyword>
<sequence>MAPRPAWKGYLKLSLVTCAVELTNVVTHAEKVSFRVLNRKTGNTVKRIYVDAETGDPVKDEDEIKGYEVDSGDYVHIEEDEIAAVRVESSDMMSLDGFVDKASIRQVYLDTPYYLTPADKVSEDAFAVIRDAMAAKKKAGLARVVLYRRERPVVIEPLGKGMVLTTLRYDNTVRQPDTVFDGIKAVKTDKEMIELAEHIIDKKAAKFDPSKFDDTYEEALLELIRAKKAGRKAPKPKAAAKPSNVVNLFDALKKSLATDGAGEGEADAKPAKKKASGSKSAPKRKSA</sequence>
<dbReference type="PIRSF" id="PIRSF006493">
    <property type="entry name" value="Prok_Ku"/>
    <property type="match status" value="1"/>
</dbReference>
<comment type="function">
    <text evidence="2">With LigD forms a non-homologous end joining (NHEJ) DNA repair enzyme, which repairs dsDNA breaks with reduced fidelity. Binds linear dsDNA with 5'- and 3'- overhangs but not closed circular dsDNA nor ssDNA. Recruits and stimulates the ligase activity of LigD.</text>
</comment>
<dbReference type="HAMAP" id="MF_01875">
    <property type="entry name" value="Prokaryotic_Ku"/>
    <property type="match status" value="1"/>
</dbReference>
<dbReference type="CDD" id="cd00789">
    <property type="entry name" value="KU_like"/>
    <property type="match status" value="1"/>
</dbReference>
<organism evidence="5 6">
    <name type="scientific">Aquamicrobium soli</name>
    <dbReference type="NCBI Taxonomy" id="1811518"/>
    <lineage>
        <taxon>Bacteria</taxon>
        <taxon>Pseudomonadati</taxon>
        <taxon>Pseudomonadota</taxon>
        <taxon>Alphaproteobacteria</taxon>
        <taxon>Hyphomicrobiales</taxon>
        <taxon>Phyllobacteriaceae</taxon>
        <taxon>Aquamicrobium</taxon>
    </lineage>
</organism>
<dbReference type="EMBL" id="JBHRTK010000028">
    <property type="protein sequence ID" value="MFC3208741.1"/>
    <property type="molecule type" value="Genomic_DNA"/>
</dbReference>
<feature type="region of interest" description="Disordered" evidence="3">
    <location>
        <begin position="259"/>
        <end position="287"/>
    </location>
</feature>
<dbReference type="Pfam" id="PF02735">
    <property type="entry name" value="Ku"/>
    <property type="match status" value="1"/>
</dbReference>
<evidence type="ECO:0000256" key="1">
    <source>
        <dbReference type="ARBA" id="ARBA00023125"/>
    </source>
</evidence>
<dbReference type="SUPFAM" id="SSF100939">
    <property type="entry name" value="SPOC domain-like"/>
    <property type="match status" value="1"/>
</dbReference>
<dbReference type="SMART" id="SM00559">
    <property type="entry name" value="Ku78"/>
    <property type="match status" value="1"/>
</dbReference>
<name>A0ABV7KFX5_9HYPH</name>
<protein>
    <recommendedName>
        <fullName evidence="2">Non-homologous end joining protein Ku</fullName>
    </recommendedName>
</protein>
<evidence type="ECO:0000313" key="6">
    <source>
        <dbReference type="Proteomes" id="UP001595583"/>
    </source>
</evidence>
<keyword evidence="2" id="KW-0234">DNA repair</keyword>
<dbReference type="NCBIfam" id="TIGR02772">
    <property type="entry name" value="Ku_bact"/>
    <property type="match status" value="1"/>
</dbReference>